<dbReference type="OrthoDB" id="3199405at2"/>
<dbReference type="PROSITE" id="PS51318">
    <property type="entry name" value="TAT"/>
    <property type="match status" value="1"/>
</dbReference>
<keyword evidence="3" id="KW-0732">Signal</keyword>
<keyword evidence="6" id="KW-1185">Reference proteome</keyword>
<dbReference type="SUPFAM" id="SSF53474">
    <property type="entry name" value="alpha/beta-Hydrolases"/>
    <property type="match status" value="1"/>
</dbReference>
<evidence type="ECO:0000313" key="6">
    <source>
        <dbReference type="Proteomes" id="UP000247569"/>
    </source>
</evidence>
<feature type="domain" description="Carboxylesterase type B" evidence="4">
    <location>
        <begin position="31"/>
        <end position="347"/>
    </location>
</feature>
<feature type="domain" description="Carboxylesterase type B" evidence="4">
    <location>
        <begin position="379"/>
        <end position="493"/>
    </location>
</feature>
<reference evidence="5 6" key="1">
    <citation type="submission" date="2018-05" db="EMBL/GenBank/DDBJ databases">
        <title>Genomic Encyclopedia of Type Strains, Phase IV (KMG-IV): sequencing the most valuable type-strain genomes for metagenomic binning, comparative biology and taxonomic classification.</title>
        <authorList>
            <person name="Goeker M."/>
        </authorList>
    </citation>
    <scope>NUCLEOTIDE SEQUENCE [LARGE SCALE GENOMIC DNA]</scope>
    <source>
        <strain evidence="5 6">DSM 44704</strain>
    </source>
</reference>
<feature type="signal peptide" evidence="3">
    <location>
        <begin position="1"/>
        <end position="30"/>
    </location>
</feature>
<dbReference type="RefSeq" id="WP_083894961.1">
    <property type="nucleotide sequence ID" value="NZ_QJKF01000001.1"/>
</dbReference>
<dbReference type="PROSITE" id="PS00122">
    <property type="entry name" value="CARBOXYLESTERASE_B_1"/>
    <property type="match status" value="1"/>
</dbReference>
<dbReference type="EC" id="3.1.1.-" evidence="3"/>
<dbReference type="InterPro" id="IPR050309">
    <property type="entry name" value="Type-B_Carboxylest/Lipase"/>
</dbReference>
<dbReference type="Proteomes" id="UP000247569">
    <property type="component" value="Unassembled WGS sequence"/>
</dbReference>
<dbReference type="InterPro" id="IPR029058">
    <property type="entry name" value="AB_hydrolase_fold"/>
</dbReference>
<dbReference type="GO" id="GO:0016787">
    <property type="term" value="F:hydrolase activity"/>
    <property type="evidence" value="ECO:0007669"/>
    <property type="project" value="UniProtKB-KW"/>
</dbReference>
<comment type="similarity">
    <text evidence="1 3">Belongs to the type-B carboxylesterase/lipase family.</text>
</comment>
<protein>
    <recommendedName>
        <fullName evidence="3">Carboxylic ester hydrolase</fullName>
        <ecNumber evidence="3">3.1.1.-</ecNumber>
    </recommendedName>
</protein>
<dbReference type="AlphaFoldDB" id="A0A318K9R5"/>
<evidence type="ECO:0000259" key="4">
    <source>
        <dbReference type="Pfam" id="PF00135"/>
    </source>
</evidence>
<evidence type="ECO:0000313" key="5">
    <source>
        <dbReference type="EMBL" id="PXX71301.1"/>
    </source>
</evidence>
<keyword evidence="2 3" id="KW-0378">Hydrolase</keyword>
<proteinExistence type="inferred from homology"/>
<dbReference type="InterPro" id="IPR002018">
    <property type="entry name" value="CarbesteraseB"/>
</dbReference>
<dbReference type="PANTHER" id="PTHR11559">
    <property type="entry name" value="CARBOXYLESTERASE"/>
    <property type="match status" value="1"/>
</dbReference>
<gene>
    <name evidence="5" type="ORF">DFR70_101723</name>
</gene>
<dbReference type="Pfam" id="PF00135">
    <property type="entry name" value="COesterase"/>
    <property type="match status" value="2"/>
</dbReference>
<dbReference type="InterPro" id="IPR006311">
    <property type="entry name" value="TAT_signal"/>
</dbReference>
<evidence type="ECO:0000256" key="3">
    <source>
        <dbReference type="RuleBase" id="RU361235"/>
    </source>
</evidence>
<feature type="chain" id="PRO_5039754712" description="Carboxylic ester hydrolase" evidence="3">
    <location>
        <begin position="31"/>
        <end position="509"/>
    </location>
</feature>
<accession>A0A318K9R5</accession>
<dbReference type="Gene3D" id="3.40.50.1820">
    <property type="entry name" value="alpha/beta hydrolase"/>
    <property type="match status" value="1"/>
</dbReference>
<comment type="caution">
    <text evidence="5">The sequence shown here is derived from an EMBL/GenBank/DDBJ whole genome shotgun (WGS) entry which is preliminary data.</text>
</comment>
<dbReference type="InterPro" id="IPR019826">
    <property type="entry name" value="Carboxylesterase_B_AS"/>
</dbReference>
<evidence type="ECO:0000256" key="1">
    <source>
        <dbReference type="ARBA" id="ARBA00005964"/>
    </source>
</evidence>
<sequence length="509" mass="53566">MPFPHINRRTVLLGAGALAMAAACSTERSASDVVRTTFGPIRGVRRETGMAFLGVPFAQPPVGELRFAAPAPPVPWTETLACTAYGPTAQRRPMSEVTTIPEPSIPGDAVLNLNVFTPDPSARGLPVLVWIHGGGFVAGSPASPWYDGSAFNRDGVVLVSVGYRLGVDGFLHIDGAPDNRAVLDWIAALRWVRDNIRSFGGDPDKVTVAGQSAGGGAVWALMATPEAHGLFRAGISASGAVTQPNDRAAALAVTELFTRRTGVPATAAALRALPVDTLLDMQDALQAPGPGSEGVPMLSLAPFADGTLIPESTDALLKAGAGGDIPLLLGFTRHEFNMAAAMAAQHPDAAAGSPLANAGNGVDLNAYRAAYPGADATELAGQAISDTIIRGPSYRVAEARARRNLPTWLYEFDWTSTAPAYRGMAAHCLDLPFAFDLLHAPGVTEVEGDAPPQQLADAVHASWVGFVKNTDPGEDWPRYTADKRETMIWSDRSRVVADPFAAQRRIWAA</sequence>
<evidence type="ECO:0000256" key="2">
    <source>
        <dbReference type="ARBA" id="ARBA00022801"/>
    </source>
</evidence>
<name>A0A318K9R5_9NOCA</name>
<dbReference type="EMBL" id="QJKF01000001">
    <property type="protein sequence ID" value="PXX71301.1"/>
    <property type="molecule type" value="Genomic_DNA"/>
</dbReference>
<organism evidence="5 6">
    <name type="scientific">Nocardia tenerifensis</name>
    <dbReference type="NCBI Taxonomy" id="228006"/>
    <lineage>
        <taxon>Bacteria</taxon>
        <taxon>Bacillati</taxon>
        <taxon>Actinomycetota</taxon>
        <taxon>Actinomycetes</taxon>
        <taxon>Mycobacteriales</taxon>
        <taxon>Nocardiaceae</taxon>
        <taxon>Nocardia</taxon>
    </lineage>
</organism>